<keyword evidence="11" id="KW-0961">Cell wall biogenesis/degradation</keyword>
<keyword evidence="8 18" id="KW-0472">Membrane</keyword>
<dbReference type="AlphaFoldDB" id="A0A9P7BS99"/>
<evidence type="ECO:0000256" key="9">
    <source>
        <dbReference type="ARBA" id="ARBA00023180"/>
    </source>
</evidence>
<evidence type="ECO:0000256" key="7">
    <source>
        <dbReference type="ARBA" id="ARBA00022989"/>
    </source>
</evidence>
<keyword evidence="6" id="KW-0735">Signal-anchor</keyword>
<dbReference type="GO" id="GO:0009251">
    <property type="term" value="P:glucan catabolic process"/>
    <property type="evidence" value="ECO:0007669"/>
    <property type="project" value="TreeGrafter"/>
</dbReference>
<dbReference type="Pfam" id="PF00150">
    <property type="entry name" value="Cellulase"/>
    <property type="match status" value="1"/>
</dbReference>
<protein>
    <recommendedName>
        <fullName evidence="14">glucan 1,3-beta-glucosidase</fullName>
        <ecNumber evidence="14">3.2.1.58</ecNumber>
    </recommendedName>
    <alternativeName>
        <fullName evidence="15">Exo-1,3-beta-glucanase D</fullName>
    </alternativeName>
</protein>
<dbReference type="Gene3D" id="3.20.20.80">
    <property type="entry name" value="Glycosidases"/>
    <property type="match status" value="1"/>
</dbReference>
<comment type="caution">
    <text evidence="20">The sequence shown here is derived from an EMBL/GenBank/DDBJ whole genome shotgun (WGS) entry which is preliminary data.</text>
</comment>
<evidence type="ECO:0000256" key="4">
    <source>
        <dbReference type="ARBA" id="ARBA00022692"/>
    </source>
</evidence>
<keyword evidence="5 16" id="KW-0378">Hydrolase</keyword>
<feature type="region of interest" description="Disordered" evidence="17">
    <location>
        <begin position="65"/>
        <end position="96"/>
    </location>
</feature>
<keyword evidence="9" id="KW-0325">Glycoprotein</keyword>
<comment type="subcellular location">
    <subcellularLocation>
        <location evidence="1">Cell membrane</location>
        <topology evidence="1">Single-pass type II membrane protein</topology>
    </subcellularLocation>
</comment>
<feature type="transmembrane region" description="Helical" evidence="18">
    <location>
        <begin position="35"/>
        <end position="59"/>
    </location>
</feature>
<dbReference type="EMBL" id="JAANQT010000879">
    <property type="protein sequence ID" value="KAG1307808.1"/>
    <property type="molecule type" value="Genomic_DNA"/>
</dbReference>
<evidence type="ECO:0000256" key="5">
    <source>
        <dbReference type="ARBA" id="ARBA00022801"/>
    </source>
</evidence>
<dbReference type="Proteomes" id="UP000716291">
    <property type="component" value="Unassembled WGS sequence"/>
</dbReference>
<dbReference type="InterPro" id="IPR050386">
    <property type="entry name" value="Glycosyl_hydrolase_5"/>
</dbReference>
<comment type="similarity">
    <text evidence="2 16">Belongs to the glycosyl hydrolase 5 (cellulase A) family.</text>
</comment>
<keyword evidence="4 18" id="KW-0812">Transmembrane</keyword>
<evidence type="ECO:0000256" key="12">
    <source>
        <dbReference type="ARBA" id="ARBA00036824"/>
    </source>
</evidence>
<evidence type="ECO:0000256" key="13">
    <source>
        <dbReference type="ARBA" id="ARBA00037126"/>
    </source>
</evidence>
<evidence type="ECO:0000256" key="10">
    <source>
        <dbReference type="ARBA" id="ARBA00023295"/>
    </source>
</evidence>
<comment type="function">
    <text evidence="13">Glucosidase involved in the degradation of cellulosic biomass. Active on lichenan.</text>
</comment>
<evidence type="ECO:0000256" key="14">
    <source>
        <dbReference type="ARBA" id="ARBA00038929"/>
    </source>
</evidence>
<dbReference type="GO" id="GO:0004338">
    <property type="term" value="F:glucan exo-1,3-beta-glucosidase activity"/>
    <property type="evidence" value="ECO:0007669"/>
    <property type="project" value="UniProtKB-EC"/>
</dbReference>
<evidence type="ECO:0000256" key="18">
    <source>
        <dbReference type="SAM" id="Phobius"/>
    </source>
</evidence>
<evidence type="ECO:0000256" key="15">
    <source>
        <dbReference type="ARBA" id="ARBA00041260"/>
    </source>
</evidence>
<evidence type="ECO:0000256" key="1">
    <source>
        <dbReference type="ARBA" id="ARBA00004401"/>
    </source>
</evidence>
<keyword evidence="10 16" id="KW-0326">Glycosidase</keyword>
<dbReference type="OrthoDB" id="62120at2759"/>
<evidence type="ECO:0000256" key="6">
    <source>
        <dbReference type="ARBA" id="ARBA00022968"/>
    </source>
</evidence>
<gene>
    <name evidence="20" type="ORF">G6F64_006521</name>
</gene>
<dbReference type="FunFam" id="3.20.20.80:FF:000033">
    <property type="entry name" value="Glucan 1,3-beta-glucosidase A"/>
    <property type="match status" value="1"/>
</dbReference>
<dbReference type="SUPFAM" id="SSF51445">
    <property type="entry name" value="(Trans)glycosidases"/>
    <property type="match status" value="1"/>
</dbReference>
<sequence length="515" mass="58711">MENSHEKLPDSPVEEKKAEASTSFIGKLRARNPRFILYASVAILTIIAIVLIPIVLVGVTSRAARRPKPVGDEDHRITTPGSPGYKDPFDDSARSNPYSPPLNQPFSYNDKHRIRGINIGGWLVLEPYITPKMFEQKVGSYESLILDEWTLCERLGPDEAKRQLKEHYETFITEADFKKIAEMGFNHVRIPTGHWALQVFPGEPFVPHVSWQYLLRGIQWARKYGLRVMVELHTAPGSQNGWNHSGRVGTVGFLNGTDGDLNAERTTQLVTELVRFFNKPEWAHVVPVFGVLNEPATMNIPEEKVQQWYQTSYDAIRKALGQGKGPFLTFHDGFIPLHRWHGFFGKTFERVVLETHLYMIFDNDLVSMPRHVQADFPCKVWKKDLNESTTLTVPTMVGEFSVATNDCGKYLNGVGLGARYDGTLEGTVTQPVCPSCSCQGIDNWTNFSPEYKKFLLEFMEKQMDAYESGIGWFYWTYKTEDHVNPHWDYLLAWEQGYAPKDVNVRQHTCTATVTK</sequence>
<evidence type="ECO:0000259" key="19">
    <source>
        <dbReference type="Pfam" id="PF00150"/>
    </source>
</evidence>
<dbReference type="GO" id="GO:0071555">
    <property type="term" value="P:cell wall organization"/>
    <property type="evidence" value="ECO:0007669"/>
    <property type="project" value="UniProtKB-KW"/>
</dbReference>
<dbReference type="InterPro" id="IPR001547">
    <property type="entry name" value="Glyco_hydro_5"/>
</dbReference>
<evidence type="ECO:0000256" key="8">
    <source>
        <dbReference type="ARBA" id="ARBA00023136"/>
    </source>
</evidence>
<organism evidence="20 21">
    <name type="scientific">Rhizopus oryzae</name>
    <name type="common">Mucormycosis agent</name>
    <name type="synonym">Rhizopus arrhizus var. delemar</name>
    <dbReference type="NCBI Taxonomy" id="64495"/>
    <lineage>
        <taxon>Eukaryota</taxon>
        <taxon>Fungi</taxon>
        <taxon>Fungi incertae sedis</taxon>
        <taxon>Mucoromycota</taxon>
        <taxon>Mucoromycotina</taxon>
        <taxon>Mucoromycetes</taxon>
        <taxon>Mucorales</taxon>
        <taxon>Mucorineae</taxon>
        <taxon>Rhizopodaceae</taxon>
        <taxon>Rhizopus</taxon>
    </lineage>
</organism>
<evidence type="ECO:0000256" key="17">
    <source>
        <dbReference type="SAM" id="MobiDB-lite"/>
    </source>
</evidence>
<dbReference type="EC" id="3.2.1.58" evidence="14"/>
<keyword evidence="3" id="KW-1003">Cell membrane</keyword>
<name>A0A9P7BS99_RHIOR</name>
<evidence type="ECO:0000313" key="21">
    <source>
        <dbReference type="Proteomes" id="UP000716291"/>
    </source>
</evidence>
<evidence type="ECO:0000256" key="2">
    <source>
        <dbReference type="ARBA" id="ARBA00005641"/>
    </source>
</evidence>
<proteinExistence type="inferred from homology"/>
<dbReference type="PANTHER" id="PTHR31297:SF34">
    <property type="entry name" value="GLUCAN 1,3-BETA-GLUCOSIDASE 2"/>
    <property type="match status" value="1"/>
</dbReference>
<evidence type="ECO:0000256" key="3">
    <source>
        <dbReference type="ARBA" id="ARBA00022475"/>
    </source>
</evidence>
<dbReference type="GO" id="GO:0005886">
    <property type="term" value="C:plasma membrane"/>
    <property type="evidence" value="ECO:0007669"/>
    <property type="project" value="UniProtKB-SubCell"/>
</dbReference>
<accession>A0A9P7BS99</accession>
<comment type="catalytic activity">
    <reaction evidence="12">
        <text>Successive hydrolysis of beta-D-glucose units from the non-reducing ends of (1-&gt;3)-beta-D-glucans, releasing alpha-glucose.</text>
        <dbReference type="EC" id="3.2.1.58"/>
    </reaction>
</comment>
<evidence type="ECO:0000313" key="20">
    <source>
        <dbReference type="EMBL" id="KAG1307808.1"/>
    </source>
</evidence>
<dbReference type="GO" id="GO:0009986">
    <property type="term" value="C:cell surface"/>
    <property type="evidence" value="ECO:0007669"/>
    <property type="project" value="TreeGrafter"/>
</dbReference>
<evidence type="ECO:0000256" key="16">
    <source>
        <dbReference type="RuleBase" id="RU361153"/>
    </source>
</evidence>
<keyword evidence="7 18" id="KW-1133">Transmembrane helix</keyword>
<dbReference type="GO" id="GO:0005576">
    <property type="term" value="C:extracellular region"/>
    <property type="evidence" value="ECO:0007669"/>
    <property type="project" value="TreeGrafter"/>
</dbReference>
<dbReference type="PANTHER" id="PTHR31297">
    <property type="entry name" value="GLUCAN ENDO-1,6-BETA-GLUCOSIDASE B"/>
    <property type="match status" value="1"/>
</dbReference>
<keyword evidence="21" id="KW-1185">Reference proteome</keyword>
<feature type="domain" description="Glycoside hydrolase family 5" evidence="19">
    <location>
        <begin position="168"/>
        <end position="319"/>
    </location>
</feature>
<evidence type="ECO:0000256" key="11">
    <source>
        <dbReference type="ARBA" id="ARBA00023316"/>
    </source>
</evidence>
<reference evidence="20" key="1">
    <citation type="journal article" date="2020" name="Microb. Genom.">
        <title>Genetic diversity of clinical and environmental Mucorales isolates obtained from an investigation of mucormycosis cases among solid organ transplant recipients.</title>
        <authorList>
            <person name="Nguyen M.H."/>
            <person name="Kaul D."/>
            <person name="Muto C."/>
            <person name="Cheng S.J."/>
            <person name="Richter R.A."/>
            <person name="Bruno V.M."/>
            <person name="Liu G."/>
            <person name="Beyhan S."/>
            <person name="Sundermann A.J."/>
            <person name="Mounaud S."/>
            <person name="Pasculle A.W."/>
            <person name="Nierman W.C."/>
            <person name="Driscoll E."/>
            <person name="Cumbie R."/>
            <person name="Clancy C.J."/>
            <person name="Dupont C.L."/>
        </authorList>
    </citation>
    <scope>NUCLEOTIDE SEQUENCE</scope>
    <source>
        <strain evidence="20">GL11</strain>
    </source>
</reference>
<dbReference type="InterPro" id="IPR017853">
    <property type="entry name" value="GH"/>
</dbReference>